<dbReference type="InterPro" id="IPR002083">
    <property type="entry name" value="MATH/TRAF_dom"/>
</dbReference>
<dbReference type="Pfam" id="PF22486">
    <property type="entry name" value="MATH_2"/>
    <property type="match status" value="1"/>
</dbReference>
<dbReference type="Gene3D" id="2.60.210.10">
    <property type="entry name" value="Apoptosis, Tumor Necrosis Factor Receptor Associated Protein 2, Chain A"/>
    <property type="match status" value="1"/>
</dbReference>
<protein>
    <recommendedName>
        <fullName evidence="1">MATH domain-containing protein</fullName>
    </recommendedName>
</protein>
<evidence type="ECO:0000313" key="3">
    <source>
        <dbReference type="Proteomes" id="UP001280121"/>
    </source>
</evidence>
<dbReference type="PROSITE" id="PS50144">
    <property type="entry name" value="MATH"/>
    <property type="match status" value="1"/>
</dbReference>
<keyword evidence="3" id="KW-1185">Reference proteome</keyword>
<dbReference type="PANTHER" id="PTHR46162:SF2">
    <property type="entry name" value="ANKYRIN REPEAT-CONTAINING PROTEIN-RELATED"/>
    <property type="match status" value="1"/>
</dbReference>
<reference evidence="2" key="1">
    <citation type="journal article" date="2023" name="Plant J.">
        <title>Genome sequences and population genomics provide insights into the demographic history, inbreeding, and mutation load of two 'living fossil' tree species of Dipteronia.</title>
        <authorList>
            <person name="Feng Y."/>
            <person name="Comes H.P."/>
            <person name="Chen J."/>
            <person name="Zhu S."/>
            <person name="Lu R."/>
            <person name="Zhang X."/>
            <person name="Li P."/>
            <person name="Qiu J."/>
            <person name="Olsen K.M."/>
            <person name="Qiu Y."/>
        </authorList>
    </citation>
    <scope>NUCLEOTIDE SEQUENCE</scope>
    <source>
        <strain evidence="2">KIB01</strain>
    </source>
</reference>
<accession>A0AAD9XKF0</accession>
<organism evidence="2 3">
    <name type="scientific">Dipteronia dyeriana</name>
    <dbReference type="NCBI Taxonomy" id="168575"/>
    <lineage>
        <taxon>Eukaryota</taxon>
        <taxon>Viridiplantae</taxon>
        <taxon>Streptophyta</taxon>
        <taxon>Embryophyta</taxon>
        <taxon>Tracheophyta</taxon>
        <taxon>Spermatophyta</taxon>
        <taxon>Magnoliopsida</taxon>
        <taxon>eudicotyledons</taxon>
        <taxon>Gunneridae</taxon>
        <taxon>Pentapetalae</taxon>
        <taxon>rosids</taxon>
        <taxon>malvids</taxon>
        <taxon>Sapindales</taxon>
        <taxon>Sapindaceae</taxon>
        <taxon>Hippocastanoideae</taxon>
        <taxon>Acereae</taxon>
        <taxon>Dipteronia</taxon>
    </lineage>
</organism>
<dbReference type="AlphaFoldDB" id="A0AAD9XKF0"/>
<evidence type="ECO:0000259" key="1">
    <source>
        <dbReference type="PROSITE" id="PS50144"/>
    </source>
</evidence>
<comment type="caution">
    <text evidence="2">The sequence shown here is derived from an EMBL/GenBank/DDBJ whole genome shotgun (WGS) entry which is preliminary data.</text>
</comment>
<name>A0AAD9XKF0_9ROSI</name>
<dbReference type="Proteomes" id="UP001280121">
    <property type="component" value="Unassembled WGS sequence"/>
</dbReference>
<dbReference type="InterPro" id="IPR008974">
    <property type="entry name" value="TRAF-like"/>
</dbReference>
<proteinExistence type="predicted"/>
<dbReference type="EMBL" id="JANJYI010000002">
    <property type="protein sequence ID" value="KAK2660906.1"/>
    <property type="molecule type" value="Genomic_DNA"/>
</dbReference>
<sequence length="118" mass="13521">MLLRRNGQTSPGMDYGISVYLYMDPDAFTGNQKVLVNFTLRVQDQIFGNHIDYTADKLFPAPRDTMWGKENIIKMKDLTDPTKGFLVNGKFIVQAFVYDIGRSDYIGTTRDNENRLAM</sequence>
<evidence type="ECO:0000313" key="2">
    <source>
        <dbReference type="EMBL" id="KAK2660906.1"/>
    </source>
</evidence>
<dbReference type="SUPFAM" id="SSF49599">
    <property type="entry name" value="TRAF domain-like"/>
    <property type="match status" value="1"/>
</dbReference>
<gene>
    <name evidence="2" type="ORF">Ddye_007439</name>
</gene>
<feature type="domain" description="MATH" evidence="1">
    <location>
        <begin position="1"/>
        <end position="97"/>
    </location>
</feature>
<dbReference type="CDD" id="cd00121">
    <property type="entry name" value="MATH"/>
    <property type="match status" value="1"/>
</dbReference>
<dbReference type="PANTHER" id="PTHR46162">
    <property type="entry name" value="TRAF-LIKE FAMILY PROTEIN"/>
    <property type="match status" value="1"/>
</dbReference>